<sequence>MNNHTWNRFSCLLNAPVDSSLDAIRHWQYVHAERRRVDELLSATLDDSDQFDGLDTLTDDQEARIEELYRHLEDVYKTYKQGDHSKFASPDIPQLPTWVHPPVPSHIKTAFKEWRQQCWSMSEKFELIKQLPRPPFIACLRVGCDNTLGPLKTCVHTLERLYRSAELCHKELIKERNFWHPDRWSRVPQPYRQEVERMAILLFQVLQPLCDEVG</sequence>
<protein>
    <submittedName>
        <fullName evidence="1">Uncharacterized protein</fullName>
    </submittedName>
</protein>
<accession>A0A9N8K4V0</accession>
<dbReference type="OrthoDB" id="3894699at2759"/>
<evidence type="ECO:0000313" key="2">
    <source>
        <dbReference type="Proteomes" id="UP000714618"/>
    </source>
</evidence>
<gene>
    <name evidence="1" type="ORF">AWRI4233_LOCUS8562</name>
</gene>
<evidence type="ECO:0000313" key="1">
    <source>
        <dbReference type="EMBL" id="CAD0099737.1"/>
    </source>
</evidence>
<dbReference type="EMBL" id="CAIJEO010000010">
    <property type="protein sequence ID" value="CAD0099737.1"/>
    <property type="molecule type" value="Genomic_DNA"/>
</dbReference>
<proteinExistence type="predicted"/>
<comment type="caution">
    <text evidence="1">The sequence shown here is derived from an EMBL/GenBank/DDBJ whole genome shotgun (WGS) entry which is preliminary data.</text>
</comment>
<dbReference type="AlphaFoldDB" id="A0A9N8K4V0"/>
<reference evidence="1" key="1">
    <citation type="submission" date="2020-06" db="EMBL/GenBank/DDBJ databases">
        <authorList>
            <person name="Onetto C."/>
        </authorList>
    </citation>
    <scope>NUCLEOTIDE SEQUENCE</scope>
</reference>
<keyword evidence="2" id="KW-1185">Reference proteome</keyword>
<name>A0A9N8K4V0_9PEZI</name>
<organism evidence="1 2">
    <name type="scientific">Aureobasidium mustum</name>
    <dbReference type="NCBI Taxonomy" id="2773714"/>
    <lineage>
        <taxon>Eukaryota</taxon>
        <taxon>Fungi</taxon>
        <taxon>Dikarya</taxon>
        <taxon>Ascomycota</taxon>
        <taxon>Pezizomycotina</taxon>
        <taxon>Dothideomycetes</taxon>
        <taxon>Dothideomycetidae</taxon>
        <taxon>Dothideales</taxon>
        <taxon>Saccotheciaceae</taxon>
        <taxon>Aureobasidium</taxon>
    </lineage>
</organism>
<dbReference type="Proteomes" id="UP000714618">
    <property type="component" value="Unassembled WGS sequence"/>
</dbReference>